<name>A0ABQ3UPT6_9CHLR</name>
<keyword evidence="1" id="KW-0472">Membrane</keyword>
<feature type="transmembrane region" description="Helical" evidence="1">
    <location>
        <begin position="7"/>
        <end position="28"/>
    </location>
</feature>
<protein>
    <submittedName>
        <fullName evidence="2">Uncharacterized protein</fullName>
    </submittedName>
</protein>
<comment type="caution">
    <text evidence="2">The sequence shown here is derived from an EMBL/GenBank/DDBJ whole genome shotgun (WGS) entry which is preliminary data.</text>
</comment>
<feature type="transmembrane region" description="Helical" evidence="1">
    <location>
        <begin position="117"/>
        <end position="137"/>
    </location>
</feature>
<evidence type="ECO:0000256" key="1">
    <source>
        <dbReference type="SAM" id="Phobius"/>
    </source>
</evidence>
<keyword evidence="3" id="KW-1185">Reference proteome</keyword>
<sequence length="142" mass="16214">MGDGLSGIAPLFGGTAMFAFLYWIATGYNLWDIPLDAHQNWQLLRPDWPWWTLIFAPYLILTVTSELWPSRQDWTGARWFMVGLCTCLLLALGLLWYTNHLARVLSLSTFMASRIDFALVVLVVLDLLFLIIAELTARGVRH</sequence>
<evidence type="ECO:0000313" key="3">
    <source>
        <dbReference type="Proteomes" id="UP000654345"/>
    </source>
</evidence>
<gene>
    <name evidence="2" type="ORF">KSB_31830</name>
</gene>
<evidence type="ECO:0000313" key="2">
    <source>
        <dbReference type="EMBL" id="GHO54708.1"/>
    </source>
</evidence>
<proteinExistence type="predicted"/>
<dbReference type="EMBL" id="BNJG01000001">
    <property type="protein sequence ID" value="GHO54708.1"/>
    <property type="molecule type" value="Genomic_DNA"/>
</dbReference>
<feature type="transmembrane region" description="Helical" evidence="1">
    <location>
        <begin position="79"/>
        <end position="97"/>
    </location>
</feature>
<keyword evidence="1" id="KW-0812">Transmembrane</keyword>
<organism evidence="2 3">
    <name type="scientific">Ktedonobacter robiniae</name>
    <dbReference type="NCBI Taxonomy" id="2778365"/>
    <lineage>
        <taxon>Bacteria</taxon>
        <taxon>Bacillati</taxon>
        <taxon>Chloroflexota</taxon>
        <taxon>Ktedonobacteria</taxon>
        <taxon>Ktedonobacterales</taxon>
        <taxon>Ktedonobacteraceae</taxon>
        <taxon>Ktedonobacter</taxon>
    </lineage>
</organism>
<feature type="transmembrane region" description="Helical" evidence="1">
    <location>
        <begin position="48"/>
        <end position="67"/>
    </location>
</feature>
<dbReference type="Proteomes" id="UP000654345">
    <property type="component" value="Unassembled WGS sequence"/>
</dbReference>
<accession>A0ABQ3UPT6</accession>
<reference evidence="2 3" key="1">
    <citation type="journal article" date="2021" name="Int. J. Syst. Evol. Microbiol.">
        <title>Reticulibacter mediterranei gen. nov., sp. nov., within the new family Reticulibacteraceae fam. nov., and Ktedonospora formicarum gen. nov., sp. nov., Ktedonobacter robiniae sp. nov., Dictyobacter formicarum sp. nov. and Dictyobacter arantiisoli sp. nov., belonging to the class Ktedonobacteria.</title>
        <authorList>
            <person name="Yabe S."/>
            <person name="Zheng Y."/>
            <person name="Wang C.M."/>
            <person name="Sakai Y."/>
            <person name="Abe K."/>
            <person name="Yokota A."/>
            <person name="Donadio S."/>
            <person name="Cavaletti L."/>
            <person name="Monciardini P."/>
        </authorList>
    </citation>
    <scope>NUCLEOTIDE SEQUENCE [LARGE SCALE GENOMIC DNA]</scope>
    <source>
        <strain evidence="2 3">SOSP1-30</strain>
    </source>
</reference>
<keyword evidence="1" id="KW-1133">Transmembrane helix</keyword>